<keyword evidence="1" id="KW-0596">Phosphopantetheine</keyword>
<keyword evidence="4" id="KW-0732">Signal</keyword>
<feature type="chain" id="PRO_5032371732" description="Carrier domain-containing protein" evidence="4">
    <location>
        <begin position="22"/>
        <end position="302"/>
    </location>
</feature>
<dbReference type="InterPro" id="IPR036736">
    <property type="entry name" value="ACP-like_sf"/>
</dbReference>
<evidence type="ECO:0000256" key="1">
    <source>
        <dbReference type="ARBA" id="ARBA00022450"/>
    </source>
</evidence>
<organism evidence="6 7">
    <name type="scientific">Polarella glacialis</name>
    <name type="common">Dinoflagellate</name>
    <dbReference type="NCBI Taxonomy" id="89957"/>
    <lineage>
        <taxon>Eukaryota</taxon>
        <taxon>Sar</taxon>
        <taxon>Alveolata</taxon>
        <taxon>Dinophyceae</taxon>
        <taxon>Suessiales</taxon>
        <taxon>Suessiaceae</taxon>
        <taxon>Polarella</taxon>
    </lineage>
</organism>
<dbReference type="GO" id="GO:0031177">
    <property type="term" value="F:phosphopantetheine binding"/>
    <property type="evidence" value="ECO:0007669"/>
    <property type="project" value="InterPro"/>
</dbReference>
<feature type="transmembrane region" description="Helical" evidence="3">
    <location>
        <begin position="56"/>
        <end position="77"/>
    </location>
</feature>
<dbReference type="EMBL" id="CAJNNV010025852">
    <property type="protein sequence ID" value="CAE8616340.1"/>
    <property type="molecule type" value="Genomic_DNA"/>
</dbReference>
<keyword evidence="3" id="KW-1133">Transmembrane helix</keyword>
<dbReference type="SUPFAM" id="SSF47336">
    <property type="entry name" value="ACP-like"/>
    <property type="match status" value="1"/>
</dbReference>
<evidence type="ECO:0000313" key="6">
    <source>
        <dbReference type="EMBL" id="CAE8616340.1"/>
    </source>
</evidence>
<feature type="signal peptide" evidence="4">
    <location>
        <begin position="1"/>
        <end position="21"/>
    </location>
</feature>
<dbReference type="AlphaFoldDB" id="A0A813FVN2"/>
<keyword evidence="7" id="KW-1185">Reference proteome</keyword>
<reference evidence="6" key="1">
    <citation type="submission" date="2021-02" db="EMBL/GenBank/DDBJ databases">
        <authorList>
            <person name="Dougan E. K."/>
            <person name="Rhodes N."/>
            <person name="Thang M."/>
            <person name="Chan C."/>
        </authorList>
    </citation>
    <scope>NUCLEOTIDE SEQUENCE</scope>
</reference>
<evidence type="ECO:0000259" key="5">
    <source>
        <dbReference type="PROSITE" id="PS50075"/>
    </source>
</evidence>
<dbReference type="InterPro" id="IPR020806">
    <property type="entry name" value="PKS_PP-bd"/>
</dbReference>
<dbReference type="Gene3D" id="1.10.1200.10">
    <property type="entry name" value="ACP-like"/>
    <property type="match status" value="1"/>
</dbReference>
<gene>
    <name evidence="6" type="ORF">PGLA1383_LOCUS34037</name>
</gene>
<dbReference type="PROSITE" id="PS50075">
    <property type="entry name" value="CARRIER"/>
    <property type="match status" value="1"/>
</dbReference>
<evidence type="ECO:0000256" key="2">
    <source>
        <dbReference type="ARBA" id="ARBA00022553"/>
    </source>
</evidence>
<evidence type="ECO:0000256" key="4">
    <source>
        <dbReference type="SAM" id="SignalP"/>
    </source>
</evidence>
<comment type="caution">
    <text evidence="6">The sequence shown here is derived from an EMBL/GenBank/DDBJ whole genome shotgun (WGS) entry which is preliminary data.</text>
</comment>
<sequence length="302" mass="32329">MTRLAIACAATAALCFVANKAFVVPGAAGTVGAPVRSAPQALAAAAAPAESAAAASASWGLAAAGLCLGAHVGLAVASRSRAARKAEGEAEVEVKVASKEALKYVETPQDQRLFELVYLQYTSEYMKGPMYWDVAKGQGGLPHYAGEPMTKNGQMTSNVIGNLKTFSSNELAFLSMLFFGIGLYGNIQFLFIDPQWAKVDAGGFFNVSYIVESLLLPQAEKQFLELLRCDFILVARRKEAIASDDEVELDSAFMEAGMDSLSSVALMSMVAKEFRMSLSPSLVFDFPTPRTLQDHLIEESRS</sequence>
<proteinExistence type="predicted"/>
<feature type="transmembrane region" description="Helical" evidence="3">
    <location>
        <begin position="171"/>
        <end position="191"/>
    </location>
</feature>
<feature type="domain" description="Carrier" evidence="5">
    <location>
        <begin position="225"/>
        <end position="300"/>
    </location>
</feature>
<keyword evidence="2" id="KW-0597">Phosphoprotein</keyword>
<protein>
    <recommendedName>
        <fullName evidence="5">Carrier domain-containing protein</fullName>
    </recommendedName>
</protein>
<keyword evidence="3" id="KW-0472">Membrane</keyword>
<accession>A0A813FVN2</accession>
<dbReference type="OMA" id="VAKEFRM"/>
<evidence type="ECO:0000313" key="7">
    <source>
        <dbReference type="Proteomes" id="UP000654075"/>
    </source>
</evidence>
<keyword evidence="3" id="KW-0812">Transmembrane</keyword>
<dbReference type="InterPro" id="IPR009081">
    <property type="entry name" value="PP-bd_ACP"/>
</dbReference>
<dbReference type="Proteomes" id="UP000654075">
    <property type="component" value="Unassembled WGS sequence"/>
</dbReference>
<dbReference type="Pfam" id="PF00550">
    <property type="entry name" value="PP-binding"/>
    <property type="match status" value="1"/>
</dbReference>
<dbReference type="SMART" id="SM00823">
    <property type="entry name" value="PKS_PP"/>
    <property type="match status" value="1"/>
</dbReference>
<name>A0A813FVN2_POLGL</name>
<evidence type="ECO:0000256" key="3">
    <source>
        <dbReference type="SAM" id="Phobius"/>
    </source>
</evidence>